<dbReference type="Gene3D" id="3.90.1200.10">
    <property type="match status" value="1"/>
</dbReference>
<gene>
    <name evidence="1" type="ORF">SAMN05216226_11555</name>
</gene>
<keyword evidence="2" id="KW-1185">Reference proteome</keyword>
<protein>
    <submittedName>
        <fullName evidence="1">Fructosamine-3-kinase</fullName>
    </submittedName>
</protein>
<dbReference type="PIRSF" id="PIRSF006221">
    <property type="entry name" value="Ketosamine-3-kinase"/>
    <property type="match status" value="1"/>
</dbReference>
<dbReference type="EMBL" id="FNFC01000015">
    <property type="protein sequence ID" value="SDK03973.1"/>
    <property type="molecule type" value="Genomic_DNA"/>
</dbReference>
<dbReference type="SUPFAM" id="SSF56112">
    <property type="entry name" value="Protein kinase-like (PK-like)"/>
    <property type="match status" value="1"/>
</dbReference>
<accession>A0A1G8YMK8</accession>
<reference evidence="1 2" key="1">
    <citation type="submission" date="2016-10" db="EMBL/GenBank/DDBJ databases">
        <authorList>
            <person name="de Groot N.N."/>
        </authorList>
    </citation>
    <scope>NUCLEOTIDE SEQUENCE [LARGE SCALE GENOMIC DNA]</scope>
    <source>
        <strain evidence="1 2">IBRC-M10015</strain>
    </source>
</reference>
<proteinExistence type="predicted"/>
<evidence type="ECO:0000313" key="1">
    <source>
        <dbReference type="EMBL" id="SDK03973.1"/>
    </source>
</evidence>
<dbReference type="InterPro" id="IPR016477">
    <property type="entry name" value="Fructo-/Ketosamine-3-kinase"/>
</dbReference>
<keyword evidence="1" id="KW-0808">Transferase</keyword>
<dbReference type="GO" id="GO:0016301">
    <property type="term" value="F:kinase activity"/>
    <property type="evidence" value="ECO:0007669"/>
    <property type="project" value="UniProtKB-KW"/>
</dbReference>
<dbReference type="PANTHER" id="PTHR12149:SF8">
    <property type="entry name" value="PROTEIN-RIBULOSAMINE 3-KINASE"/>
    <property type="match status" value="1"/>
</dbReference>
<dbReference type="PANTHER" id="PTHR12149">
    <property type="entry name" value="FRUCTOSAMINE 3 KINASE-RELATED PROTEIN"/>
    <property type="match status" value="1"/>
</dbReference>
<dbReference type="Pfam" id="PF03881">
    <property type="entry name" value="Fructosamin_kin"/>
    <property type="match status" value="1"/>
</dbReference>
<dbReference type="STRING" id="890420.SAMN05216226_11555"/>
<sequence>MDTARIERALGTTVRELSELDGGMIGTVYRVALTDGRTVVAKTGETPLTAEARMLQHLDANGLPVPTVLQASDDLLVLTHAEGTPAHTPAVARDAADRLAALHETTAAAFGFPFETLTGTVTQPNPWTTEWSRFYVDHRLRHVRELCLDADALDAALDRRLTATLDRLADILVEPAAPALIHGDAWETNILSDGEEVCAFLDPACYYAHPEIELAYVDWTDTFGDAFFERYDAIRGIDDGFFETRRYAYRLYPLLVHLLLFGSPYDTELRQTLGQMG</sequence>
<dbReference type="RefSeq" id="WP_245683228.1">
    <property type="nucleotide sequence ID" value="NZ_FNFC01000015.1"/>
</dbReference>
<dbReference type="AlphaFoldDB" id="A0A1G8YMK8"/>
<dbReference type="InterPro" id="IPR011009">
    <property type="entry name" value="Kinase-like_dom_sf"/>
</dbReference>
<evidence type="ECO:0000313" key="2">
    <source>
        <dbReference type="Proteomes" id="UP000198856"/>
    </source>
</evidence>
<keyword evidence="1" id="KW-0418">Kinase</keyword>
<dbReference type="Gene3D" id="3.30.200.20">
    <property type="entry name" value="Phosphorylase Kinase, domain 1"/>
    <property type="match status" value="1"/>
</dbReference>
<name>A0A1G8YMK8_9EURY</name>
<organism evidence="1 2">
    <name type="scientific">Halovenus aranensis</name>
    <dbReference type="NCBI Taxonomy" id="890420"/>
    <lineage>
        <taxon>Archaea</taxon>
        <taxon>Methanobacteriati</taxon>
        <taxon>Methanobacteriota</taxon>
        <taxon>Stenosarchaea group</taxon>
        <taxon>Halobacteria</taxon>
        <taxon>Halobacteriales</taxon>
        <taxon>Haloarculaceae</taxon>
        <taxon>Halovenus</taxon>
    </lineage>
</organism>
<dbReference type="Proteomes" id="UP000198856">
    <property type="component" value="Unassembled WGS sequence"/>
</dbReference>